<name>A0ABQ1QJR3_9BACI</name>
<dbReference type="Gene3D" id="2.60.40.10">
    <property type="entry name" value="Immunoglobulins"/>
    <property type="match status" value="1"/>
</dbReference>
<dbReference type="RefSeq" id="WP_188655971.1">
    <property type="nucleotide sequence ID" value="NZ_BMIN01000024.1"/>
</dbReference>
<reference evidence="4" key="1">
    <citation type="journal article" date="2019" name="Int. J. Syst. Evol. Microbiol.">
        <title>The Global Catalogue of Microorganisms (GCM) 10K type strain sequencing project: providing services to taxonomists for standard genome sequencing and annotation.</title>
        <authorList>
            <consortium name="The Broad Institute Genomics Platform"/>
            <consortium name="The Broad Institute Genome Sequencing Center for Infectious Disease"/>
            <person name="Wu L."/>
            <person name="Ma J."/>
        </authorList>
    </citation>
    <scope>NUCLEOTIDE SEQUENCE [LARGE SCALE GENOMIC DNA]</scope>
    <source>
        <strain evidence="4">CGMCC 1.15353</strain>
    </source>
</reference>
<dbReference type="InterPro" id="IPR013783">
    <property type="entry name" value="Ig-like_fold"/>
</dbReference>
<organism evidence="3 4">
    <name type="scientific">Pontibacillus salipaludis</name>
    <dbReference type="NCBI Taxonomy" id="1697394"/>
    <lineage>
        <taxon>Bacteria</taxon>
        <taxon>Bacillati</taxon>
        <taxon>Bacillota</taxon>
        <taxon>Bacilli</taxon>
        <taxon>Bacillales</taxon>
        <taxon>Bacillaceae</taxon>
        <taxon>Pontibacillus</taxon>
    </lineage>
</organism>
<feature type="chain" id="PRO_5046652772" description="YtkA-like domain-containing protein" evidence="1">
    <location>
        <begin position="22"/>
        <end position="134"/>
    </location>
</feature>
<keyword evidence="1" id="KW-0732">Signal</keyword>
<feature type="domain" description="YtkA-like" evidence="2">
    <location>
        <begin position="40"/>
        <end position="110"/>
    </location>
</feature>
<dbReference type="PROSITE" id="PS51257">
    <property type="entry name" value="PROKAR_LIPOPROTEIN"/>
    <property type="match status" value="1"/>
</dbReference>
<dbReference type="Proteomes" id="UP000642571">
    <property type="component" value="Unassembled WGS sequence"/>
</dbReference>
<keyword evidence="4" id="KW-1185">Reference proteome</keyword>
<dbReference type="InterPro" id="IPR032693">
    <property type="entry name" value="YtkA-like_dom"/>
</dbReference>
<comment type="caution">
    <text evidence="3">The sequence shown here is derived from an EMBL/GenBank/DDBJ whole genome shotgun (WGS) entry which is preliminary data.</text>
</comment>
<sequence length="134" mass="14590">MKNQFHISGILLLLVFLAACGSGKEESVASSDGPIQAQILTVPEELTTEQISTLQVKVTQGDQLVDEANKVTFAWGRKGEDPTNNKSSQKQGNGLYSIQHTFDEAGTYVVVAKVEANGQKKEVKEEVEVEKPKD</sequence>
<dbReference type="EMBL" id="BMIN01000024">
    <property type="protein sequence ID" value="GGD27323.1"/>
    <property type="molecule type" value="Genomic_DNA"/>
</dbReference>
<accession>A0ABQ1QJR3</accession>
<evidence type="ECO:0000313" key="4">
    <source>
        <dbReference type="Proteomes" id="UP000642571"/>
    </source>
</evidence>
<feature type="signal peptide" evidence="1">
    <location>
        <begin position="1"/>
        <end position="21"/>
    </location>
</feature>
<evidence type="ECO:0000313" key="3">
    <source>
        <dbReference type="EMBL" id="GGD27323.1"/>
    </source>
</evidence>
<gene>
    <name evidence="3" type="ORF">GCM10011389_38580</name>
</gene>
<dbReference type="Pfam" id="PF13115">
    <property type="entry name" value="YtkA"/>
    <property type="match status" value="1"/>
</dbReference>
<protein>
    <recommendedName>
        <fullName evidence="2">YtkA-like domain-containing protein</fullName>
    </recommendedName>
</protein>
<proteinExistence type="predicted"/>
<evidence type="ECO:0000259" key="2">
    <source>
        <dbReference type="Pfam" id="PF13115"/>
    </source>
</evidence>
<evidence type="ECO:0000256" key="1">
    <source>
        <dbReference type="SAM" id="SignalP"/>
    </source>
</evidence>